<reference evidence="2" key="1">
    <citation type="submission" date="2015-08" db="EMBL/GenBank/DDBJ databases">
        <authorList>
            <person name="Babu N.S."/>
            <person name="Beckwith C.J."/>
            <person name="Beseler K.G."/>
            <person name="Brison A."/>
            <person name="Carone J.V."/>
            <person name="Caskin T.P."/>
            <person name="Diamond M."/>
            <person name="Durham M.E."/>
            <person name="Foxe J.M."/>
            <person name="Go M."/>
            <person name="Henderson B.A."/>
            <person name="Jones I.B."/>
            <person name="McGettigan J.A."/>
            <person name="Micheletti S.J."/>
            <person name="Nasrallah M.E."/>
            <person name="Ortiz D."/>
            <person name="Piller C.R."/>
            <person name="Privatt S.R."/>
            <person name="Schneider S.L."/>
            <person name="Sharp S."/>
            <person name="Smith T.C."/>
            <person name="Stanton J.D."/>
            <person name="Ullery H.E."/>
            <person name="Wilson R.J."/>
            <person name="Serrano M.G."/>
            <person name="Buck G."/>
            <person name="Lee V."/>
            <person name="Wang Y."/>
            <person name="Carvalho R."/>
            <person name="Voegtly L."/>
            <person name="Shi R."/>
            <person name="Duckworth R."/>
            <person name="Johnson A."/>
            <person name="Loviza R."/>
            <person name="Walstead R."/>
            <person name="Shah Z."/>
            <person name="Kiflezghi M."/>
            <person name="Wade K."/>
            <person name="Ball S.L."/>
            <person name="Bradley K.W."/>
            <person name="Asai D.J."/>
            <person name="Bowman C.A."/>
            <person name="Russell D.A."/>
            <person name="Pope W.H."/>
            <person name="Jacobs-Sera D."/>
            <person name="Hendrix R.W."/>
            <person name="Hatfull G.F."/>
        </authorList>
    </citation>
    <scope>NUCLEOTIDE SEQUENCE</scope>
</reference>
<feature type="compositionally biased region" description="Low complexity" evidence="1">
    <location>
        <begin position="260"/>
        <end position="270"/>
    </location>
</feature>
<feature type="region of interest" description="Disordered" evidence="1">
    <location>
        <begin position="156"/>
        <end position="185"/>
    </location>
</feature>
<dbReference type="EMBL" id="GDKF01005183">
    <property type="protein sequence ID" value="JAT73439.1"/>
    <property type="molecule type" value="Transcribed_RNA"/>
</dbReference>
<feature type="region of interest" description="Disordered" evidence="1">
    <location>
        <begin position="1"/>
        <end position="99"/>
    </location>
</feature>
<feature type="compositionally biased region" description="Polar residues" evidence="1">
    <location>
        <begin position="74"/>
        <end position="86"/>
    </location>
</feature>
<protein>
    <submittedName>
        <fullName evidence="2">Uncharacterized protein</fullName>
    </submittedName>
</protein>
<evidence type="ECO:0000313" key="2">
    <source>
        <dbReference type="EMBL" id="JAT73439.1"/>
    </source>
</evidence>
<feature type="compositionally biased region" description="Pro residues" evidence="1">
    <location>
        <begin position="171"/>
        <end position="183"/>
    </location>
</feature>
<gene>
    <name evidence="2" type="ORF">g.2159</name>
</gene>
<evidence type="ECO:0000256" key="1">
    <source>
        <dbReference type="SAM" id="MobiDB-lite"/>
    </source>
</evidence>
<feature type="region of interest" description="Disordered" evidence="1">
    <location>
        <begin position="244"/>
        <end position="270"/>
    </location>
</feature>
<sequence length="270" mass="28246">PSRHSHVTPLYPLMMASPEHRQAPAGVVETPDTPPEARHESPSAPALQQAPGTTAGDARHQLLASMEEAGAPSRISQPRYATSLTGSPMPARTTWAPMPASLPEPAVDPSIVTISDRRVRLPGAGQEAPSLYGLARAWVRNAPDIPIEQELFKAAPSGRGWREEVDGPRPSLGPPPIPPPLLPGPGGAAPSVDVLLQHNLAHWKACRARVRSLDRRLPAASLQYLAGLMASAVPEAMVGEAGDVEAAGAGDAREQEAGEEAAVGAELEQA</sequence>
<proteinExistence type="predicted"/>
<dbReference type="AlphaFoldDB" id="A0A1D2A2L2"/>
<accession>A0A1D2A2L2</accession>
<organism evidence="2">
    <name type="scientific">Auxenochlorella protothecoides</name>
    <name type="common">Green microalga</name>
    <name type="synonym">Chlorella protothecoides</name>
    <dbReference type="NCBI Taxonomy" id="3075"/>
    <lineage>
        <taxon>Eukaryota</taxon>
        <taxon>Viridiplantae</taxon>
        <taxon>Chlorophyta</taxon>
        <taxon>core chlorophytes</taxon>
        <taxon>Trebouxiophyceae</taxon>
        <taxon>Chlorellales</taxon>
        <taxon>Chlorellaceae</taxon>
        <taxon>Auxenochlorella</taxon>
    </lineage>
</organism>
<feature type="non-terminal residue" evidence="2">
    <location>
        <position position="1"/>
    </location>
</feature>
<name>A0A1D2A2L2_AUXPR</name>